<dbReference type="GO" id="GO:0031119">
    <property type="term" value="P:tRNA pseudouridine synthesis"/>
    <property type="evidence" value="ECO:0007669"/>
    <property type="project" value="TreeGrafter"/>
</dbReference>
<dbReference type="GO" id="GO:0003723">
    <property type="term" value="F:RNA binding"/>
    <property type="evidence" value="ECO:0007669"/>
    <property type="project" value="InterPro"/>
</dbReference>
<dbReference type="InterPro" id="IPR020103">
    <property type="entry name" value="PsdUridine_synth_cat_dom_sf"/>
</dbReference>
<organism evidence="5 6">
    <name type="scientific">Weissella viridescens</name>
    <name type="common">Lactobacillus viridescens</name>
    <dbReference type="NCBI Taxonomy" id="1629"/>
    <lineage>
        <taxon>Bacteria</taxon>
        <taxon>Bacillati</taxon>
        <taxon>Bacillota</taxon>
        <taxon>Bacilli</taxon>
        <taxon>Lactobacillales</taxon>
        <taxon>Lactobacillaceae</taxon>
        <taxon>Weissella</taxon>
    </lineage>
</organism>
<reference evidence="5 6" key="1">
    <citation type="submission" date="2018-06" db="EMBL/GenBank/DDBJ databases">
        <authorList>
            <consortium name="Pathogen Informatics"/>
            <person name="Doyle S."/>
        </authorList>
    </citation>
    <scope>NUCLEOTIDE SEQUENCE [LARGE SCALE GENOMIC DNA]</scope>
    <source>
        <strain evidence="5 6">NCTC13645</strain>
    </source>
</reference>
<dbReference type="Proteomes" id="UP000254621">
    <property type="component" value="Unassembled WGS sequence"/>
</dbReference>
<protein>
    <recommendedName>
        <fullName evidence="3">tRNA pseudouridine synthase</fullName>
        <ecNumber evidence="3">5.4.99.12</ecNumber>
    </recommendedName>
</protein>
<dbReference type="GO" id="GO:0160147">
    <property type="term" value="F:tRNA pseudouridine(38-40) synthase activity"/>
    <property type="evidence" value="ECO:0007669"/>
    <property type="project" value="UniProtKB-EC"/>
</dbReference>
<evidence type="ECO:0000259" key="4">
    <source>
        <dbReference type="Pfam" id="PF01416"/>
    </source>
</evidence>
<keyword evidence="2 3" id="KW-0413">Isomerase</keyword>
<evidence type="ECO:0000256" key="1">
    <source>
        <dbReference type="ARBA" id="ARBA00022694"/>
    </source>
</evidence>
<proteinExistence type="inferred from homology"/>
<comment type="catalytic activity">
    <reaction evidence="3">
        <text>uridine(38/39/40) in tRNA = pseudouridine(38/39/40) in tRNA</text>
        <dbReference type="Rhea" id="RHEA:22376"/>
        <dbReference type="Rhea" id="RHEA-COMP:10085"/>
        <dbReference type="Rhea" id="RHEA-COMP:10087"/>
        <dbReference type="ChEBI" id="CHEBI:65314"/>
        <dbReference type="ChEBI" id="CHEBI:65315"/>
        <dbReference type="EC" id="5.4.99.12"/>
    </reaction>
</comment>
<dbReference type="AlphaFoldDB" id="A0A380NXC9"/>
<dbReference type="SUPFAM" id="SSF55120">
    <property type="entry name" value="Pseudouridine synthase"/>
    <property type="match status" value="1"/>
</dbReference>
<dbReference type="PANTHER" id="PTHR11142">
    <property type="entry name" value="PSEUDOURIDYLATE SYNTHASE"/>
    <property type="match status" value="1"/>
</dbReference>
<feature type="domain" description="Pseudouridine synthase I TruA alpha/beta" evidence="4">
    <location>
        <begin position="6"/>
        <end position="94"/>
    </location>
</feature>
<evidence type="ECO:0000313" key="6">
    <source>
        <dbReference type="Proteomes" id="UP000254621"/>
    </source>
</evidence>
<gene>
    <name evidence="5" type="primary">truA_1</name>
    <name evidence="5" type="ORF">NCTC13645_00568</name>
</gene>
<dbReference type="Pfam" id="PF01416">
    <property type="entry name" value="PseudoU_synth_1"/>
    <property type="match status" value="1"/>
</dbReference>
<accession>A0A380NXC9</accession>
<dbReference type="Gene3D" id="3.30.70.580">
    <property type="entry name" value="Pseudouridine synthase I, catalytic domain, N-terminal subdomain"/>
    <property type="match status" value="1"/>
</dbReference>
<evidence type="ECO:0000256" key="3">
    <source>
        <dbReference type="RuleBase" id="RU003792"/>
    </source>
</evidence>
<dbReference type="EC" id="5.4.99.12" evidence="3"/>
<dbReference type="FunFam" id="3.30.70.580:FF:000001">
    <property type="entry name" value="tRNA pseudouridine synthase A"/>
    <property type="match status" value="1"/>
</dbReference>
<dbReference type="InterPro" id="IPR001406">
    <property type="entry name" value="PsdUridine_synth_TruA"/>
</dbReference>
<evidence type="ECO:0000313" key="5">
    <source>
        <dbReference type="EMBL" id="SUP52669.1"/>
    </source>
</evidence>
<comment type="similarity">
    <text evidence="3">Belongs to the tRNA pseudouridine synthase TruA family.</text>
</comment>
<dbReference type="EMBL" id="UHIV01000001">
    <property type="protein sequence ID" value="SUP52669.1"/>
    <property type="molecule type" value="Genomic_DNA"/>
</dbReference>
<sequence length="109" mass="12223">MPRYKATIAYDGTEFFGWQVQPGKRTVQLELEKAVNTMAKNPAEPIRVQGSGRTDARVHAQGQVANFDLPFDIPADNVRKGLSTILPYDIGIKKSKLWMMISCTIQCPR</sequence>
<evidence type="ECO:0000256" key="2">
    <source>
        <dbReference type="ARBA" id="ARBA00023235"/>
    </source>
</evidence>
<name>A0A380NXC9_WEIVI</name>
<dbReference type="PANTHER" id="PTHR11142:SF0">
    <property type="entry name" value="TRNA PSEUDOURIDINE SYNTHASE-LIKE 1"/>
    <property type="match status" value="1"/>
</dbReference>
<dbReference type="InterPro" id="IPR020094">
    <property type="entry name" value="TruA/RsuA/RluB/E/F_N"/>
</dbReference>
<dbReference type="InterPro" id="IPR020097">
    <property type="entry name" value="PsdUridine_synth_TruA_a/b_dom"/>
</dbReference>
<keyword evidence="1 3" id="KW-0819">tRNA processing</keyword>